<feature type="domain" description="DUF1707" evidence="1">
    <location>
        <begin position="12"/>
        <end position="63"/>
    </location>
</feature>
<feature type="domain" description="Cell wall-active antibiotics response LiaF-like C-terminal" evidence="2">
    <location>
        <begin position="96"/>
        <end position="162"/>
    </location>
</feature>
<dbReference type="InterPro" id="IPR024425">
    <property type="entry name" value="LiaF-like_C"/>
</dbReference>
<proteinExistence type="predicted"/>
<accession>U2PUH9</accession>
<dbReference type="PANTHER" id="PTHR40763:SF5">
    <property type="entry name" value="MEMBRANE PROTEIN"/>
    <property type="match status" value="1"/>
</dbReference>
<comment type="caution">
    <text evidence="3">The sequence shown here is derived from an EMBL/GenBank/DDBJ whole genome shotgun (WGS) entry which is preliminary data.</text>
</comment>
<dbReference type="EMBL" id="ACVN02000221">
    <property type="protein sequence ID" value="ERK54160.1"/>
    <property type="molecule type" value="Genomic_DNA"/>
</dbReference>
<dbReference type="PANTHER" id="PTHR40763">
    <property type="entry name" value="MEMBRANE PROTEIN-RELATED"/>
    <property type="match status" value="1"/>
</dbReference>
<dbReference type="Pfam" id="PF09922">
    <property type="entry name" value="LiaF-like_C"/>
    <property type="match status" value="1"/>
</dbReference>
<evidence type="ECO:0000259" key="1">
    <source>
        <dbReference type="Pfam" id="PF08044"/>
    </source>
</evidence>
<dbReference type="AlphaFoldDB" id="U2PUH9"/>
<dbReference type="Pfam" id="PF08044">
    <property type="entry name" value="DUF1707"/>
    <property type="match status" value="1"/>
</dbReference>
<dbReference type="Proteomes" id="UP000017052">
    <property type="component" value="Unassembled WGS sequence"/>
</dbReference>
<name>U2PUH9_9ACTN</name>
<gene>
    <name evidence="3" type="ORF">HMPREF0682_2663</name>
</gene>
<dbReference type="InterPro" id="IPR012551">
    <property type="entry name" value="DUF1707_SHOCT-like"/>
</dbReference>
<organism evidence="3 4">
    <name type="scientific">Propionibacterium acidifaciens F0233</name>
    <dbReference type="NCBI Taxonomy" id="553198"/>
    <lineage>
        <taxon>Bacteria</taxon>
        <taxon>Bacillati</taxon>
        <taxon>Actinomycetota</taxon>
        <taxon>Actinomycetes</taxon>
        <taxon>Propionibacteriales</taxon>
        <taxon>Propionibacteriaceae</taxon>
        <taxon>Propionibacterium</taxon>
    </lineage>
</organism>
<evidence type="ECO:0000313" key="3">
    <source>
        <dbReference type="EMBL" id="ERK54160.1"/>
    </source>
</evidence>
<evidence type="ECO:0000313" key="4">
    <source>
        <dbReference type="Proteomes" id="UP000017052"/>
    </source>
</evidence>
<sequence>MVVPVPESVSAMRVSDADRGAVVDLLTRAHAEGRLDLAEHSDRTSRALAAKTVADLGSLIEDLAPARIRGASSLAARAPGTGPMRATMSSTRREGVWTVPRTLHVSAFMGEVRIDMTRAVFTVPVVELDASVIMGEVKLIVPEGVNVIDESTHIMSEFKVKGSLRPAPDAPTIVVRGSSVMGGITAKAPR</sequence>
<keyword evidence="4" id="KW-1185">Reference proteome</keyword>
<protein>
    <submittedName>
        <fullName evidence="3">PF08044 domain protein</fullName>
    </submittedName>
</protein>
<evidence type="ECO:0000259" key="2">
    <source>
        <dbReference type="Pfam" id="PF09922"/>
    </source>
</evidence>
<reference evidence="3" key="1">
    <citation type="submission" date="2013-08" db="EMBL/GenBank/DDBJ databases">
        <authorList>
            <person name="Durkin A.S."/>
            <person name="Haft D.R."/>
            <person name="McCorrison J."/>
            <person name="Torralba M."/>
            <person name="Gillis M."/>
            <person name="Haft D.H."/>
            <person name="Methe B."/>
            <person name="Sutton G."/>
            <person name="Nelson K.E."/>
        </authorList>
    </citation>
    <scope>NUCLEOTIDE SEQUENCE [LARGE SCALE GENOMIC DNA]</scope>
    <source>
        <strain evidence="3">F0233</strain>
    </source>
</reference>